<keyword evidence="3" id="KW-1185">Reference proteome</keyword>
<comment type="caution">
    <text evidence="2">The sequence shown here is derived from an EMBL/GenBank/DDBJ whole genome shotgun (WGS) entry which is preliminary data.</text>
</comment>
<evidence type="ECO:0000259" key="1">
    <source>
        <dbReference type="PROSITE" id="PS50878"/>
    </source>
</evidence>
<dbReference type="Gene3D" id="3.30.70.270">
    <property type="match status" value="1"/>
</dbReference>
<feature type="domain" description="Reverse transcriptase" evidence="1">
    <location>
        <begin position="1"/>
        <end position="186"/>
    </location>
</feature>
<evidence type="ECO:0000313" key="3">
    <source>
        <dbReference type="Proteomes" id="UP000717585"/>
    </source>
</evidence>
<reference evidence="2" key="1">
    <citation type="submission" date="2021-05" db="EMBL/GenBank/DDBJ databases">
        <title>A free-living protist that lacks canonical eukaryotic 1 DNA replication and segregation systems.</title>
        <authorList>
            <person name="Salas-Leiva D.E."/>
            <person name="Tromer E.C."/>
            <person name="Curtis B.A."/>
            <person name="Jerlstrom-Hultqvist J."/>
            <person name="Kolisko M."/>
            <person name="Yi Z."/>
            <person name="Salas-Leiva J.S."/>
            <person name="Gallot-Lavallee L."/>
            <person name="Kops G.J.P.L."/>
            <person name="Archibald J.M."/>
            <person name="Simpson A.G.B."/>
            <person name="Roger A.J."/>
        </authorList>
    </citation>
    <scope>NUCLEOTIDE SEQUENCE</scope>
    <source>
        <strain evidence="2">BICM</strain>
    </source>
</reference>
<accession>A0A8J6BW74</accession>
<evidence type="ECO:0000313" key="2">
    <source>
        <dbReference type="EMBL" id="KAG9392151.1"/>
    </source>
</evidence>
<dbReference type="InterPro" id="IPR052055">
    <property type="entry name" value="Hepadnavirus_pol/RT"/>
</dbReference>
<dbReference type="PANTHER" id="PTHR33050:SF7">
    <property type="entry name" value="RIBONUCLEASE H"/>
    <property type="match status" value="1"/>
</dbReference>
<dbReference type="AlphaFoldDB" id="A0A8J6BW74"/>
<dbReference type="Pfam" id="PF00078">
    <property type="entry name" value="RVT_1"/>
    <property type="match status" value="1"/>
</dbReference>
<dbReference type="InterPro" id="IPR043502">
    <property type="entry name" value="DNA/RNA_pol_sf"/>
</dbReference>
<protein>
    <submittedName>
        <fullName evidence="2">RT-like protein</fullName>
    </submittedName>
</protein>
<sequence length="285" mass="32496">MRSPTLVSPIFTIPKSLAETRLIHDLRSLNAVSSENRTFRLHGIKRALATIRPGDWLTRLDLTKGYYQVGVRPADWTLLGFIVDGRPYAFRVLPFGWKAAPFHFQRIMLEAGAVVARRFPGVNITIYLDDWLFSMGYRRSLPDRLPSQTYAGDRANETTKLKREPHFTNVHLSYGEYLSMLLGIFFFRSWRKSFIRLSAGSIDFSASQVGGLQLLRHCKIAVPIHNGRSSWLARTAGRHRWTSQVHLHGTDHPSSHSASIRSTCDWTFRYTMVDSGTNTRLAKCS</sequence>
<organism evidence="2 3">
    <name type="scientific">Carpediemonas membranifera</name>
    <dbReference type="NCBI Taxonomy" id="201153"/>
    <lineage>
        <taxon>Eukaryota</taxon>
        <taxon>Metamonada</taxon>
        <taxon>Carpediemonas-like organisms</taxon>
        <taxon>Carpediemonas</taxon>
    </lineage>
</organism>
<dbReference type="SUPFAM" id="SSF56672">
    <property type="entry name" value="DNA/RNA polymerases"/>
    <property type="match status" value="1"/>
</dbReference>
<dbReference type="PANTHER" id="PTHR33050">
    <property type="entry name" value="REVERSE TRANSCRIPTASE DOMAIN-CONTAINING PROTEIN"/>
    <property type="match status" value="1"/>
</dbReference>
<dbReference type="InterPro" id="IPR000477">
    <property type="entry name" value="RT_dom"/>
</dbReference>
<dbReference type="InterPro" id="IPR043128">
    <property type="entry name" value="Rev_trsase/Diguanyl_cyclase"/>
</dbReference>
<dbReference type="Gene3D" id="3.10.10.10">
    <property type="entry name" value="HIV Type 1 Reverse Transcriptase, subunit A, domain 1"/>
    <property type="match status" value="1"/>
</dbReference>
<name>A0A8J6BW74_9EUKA</name>
<proteinExistence type="predicted"/>
<dbReference type="OrthoDB" id="6054798at2759"/>
<dbReference type="EMBL" id="JAHDYR010000038">
    <property type="protein sequence ID" value="KAG9392151.1"/>
    <property type="molecule type" value="Genomic_DNA"/>
</dbReference>
<dbReference type="Proteomes" id="UP000717585">
    <property type="component" value="Unassembled WGS sequence"/>
</dbReference>
<gene>
    <name evidence="2" type="ORF">J8273_5130</name>
</gene>
<dbReference type="PROSITE" id="PS50878">
    <property type="entry name" value="RT_POL"/>
    <property type="match status" value="1"/>
</dbReference>